<dbReference type="PANTHER" id="PTHR12526">
    <property type="entry name" value="GLYCOSYLTRANSFERASE"/>
    <property type="match status" value="1"/>
</dbReference>
<dbReference type="Gene3D" id="3.40.50.2000">
    <property type="entry name" value="Glycogen Phosphorylase B"/>
    <property type="match status" value="1"/>
</dbReference>
<proteinExistence type="predicted"/>
<evidence type="ECO:0000313" key="2">
    <source>
        <dbReference type="EMBL" id="QHS90282.1"/>
    </source>
</evidence>
<dbReference type="Pfam" id="PF00534">
    <property type="entry name" value="Glycos_transf_1"/>
    <property type="match status" value="1"/>
</dbReference>
<feature type="domain" description="Glycosyl transferase family 1" evidence="1">
    <location>
        <begin position="211"/>
        <end position="358"/>
    </location>
</feature>
<protein>
    <recommendedName>
        <fullName evidence="1">Glycosyl transferase family 1 domain-containing protein</fullName>
    </recommendedName>
</protein>
<accession>A0A6C0BE83</accession>
<sequence length="398" mass="45850">MSSESDQTIIRLHLPAIPHTITINEFSHCAFTGKVLRFSPMMIKQGYEVYHYGVETSEPNATVNIDILQKDEWNKLRIQSYKTLKNLNDVSDEEVLQLLENNKKFVGDLANINTILYKTFNVKFREALIKNYRSSKTDIICLPYGKSHDLALENLDVVSVESGIGYPDSYRNYRIFESYAWLHYTIGKEKINCPNYFFVAPNYYNVLEFPLSLKPEKNKIGFFGRICDVKGLCVIVDIAKRFPDVEFVICGQGDPDKYLTEPNIKYKEPIHSSERGEFLGSLTGMIAPSLYVEPFCGSAVEAQLTGCPVICFAHGAFLETVENFKTGLHCHTLQDFCYGVQMCLDNKFDRQYIGDRSRKLYDMYNVSKQYDYIFRNIMDVHNGSNGWYSKNTYIEKLL</sequence>
<reference evidence="2" key="1">
    <citation type="journal article" date="2020" name="Nature">
        <title>Giant virus diversity and host interactions through global metagenomics.</title>
        <authorList>
            <person name="Schulz F."/>
            <person name="Roux S."/>
            <person name="Paez-Espino D."/>
            <person name="Jungbluth S."/>
            <person name="Walsh D.A."/>
            <person name="Denef V.J."/>
            <person name="McMahon K.D."/>
            <person name="Konstantinidis K.T."/>
            <person name="Eloe-Fadrosh E.A."/>
            <person name="Kyrpides N.C."/>
            <person name="Woyke T."/>
        </authorList>
    </citation>
    <scope>NUCLEOTIDE SEQUENCE</scope>
    <source>
        <strain evidence="2">GVMAG-M-3300010160-60</strain>
    </source>
</reference>
<dbReference type="PANTHER" id="PTHR12526:SF637">
    <property type="entry name" value="GLYCOSYLTRANSFERASE EPSF-RELATED"/>
    <property type="match status" value="1"/>
</dbReference>
<dbReference type="CDD" id="cd03801">
    <property type="entry name" value="GT4_PimA-like"/>
    <property type="match status" value="1"/>
</dbReference>
<dbReference type="InterPro" id="IPR001296">
    <property type="entry name" value="Glyco_trans_1"/>
</dbReference>
<dbReference type="EMBL" id="MN739131">
    <property type="protein sequence ID" value="QHS90282.1"/>
    <property type="molecule type" value="Genomic_DNA"/>
</dbReference>
<dbReference type="SUPFAM" id="SSF53756">
    <property type="entry name" value="UDP-Glycosyltransferase/glycogen phosphorylase"/>
    <property type="match status" value="1"/>
</dbReference>
<dbReference type="AlphaFoldDB" id="A0A6C0BE83"/>
<organism evidence="2">
    <name type="scientific">viral metagenome</name>
    <dbReference type="NCBI Taxonomy" id="1070528"/>
    <lineage>
        <taxon>unclassified sequences</taxon>
        <taxon>metagenomes</taxon>
        <taxon>organismal metagenomes</taxon>
    </lineage>
</organism>
<dbReference type="GO" id="GO:0016757">
    <property type="term" value="F:glycosyltransferase activity"/>
    <property type="evidence" value="ECO:0007669"/>
    <property type="project" value="InterPro"/>
</dbReference>
<name>A0A6C0BE83_9ZZZZ</name>
<evidence type="ECO:0000259" key="1">
    <source>
        <dbReference type="Pfam" id="PF00534"/>
    </source>
</evidence>